<dbReference type="PANTHER" id="PTHR43113:SF1">
    <property type="entry name" value="1,4-DIHYDROXY-2-NAPHTHOYL-COA SYNTHASE, PEROXISOMAL"/>
    <property type="match status" value="1"/>
</dbReference>
<feature type="binding site" description="in other chain" evidence="5">
    <location>
        <begin position="87"/>
        <end position="91"/>
    </location>
    <ligand>
        <name>substrate</name>
        <note>ligand shared between two neighboring subunits</note>
    </ligand>
</feature>
<feature type="site" description="Important for catalysis" evidence="5">
    <location>
        <position position="99"/>
    </location>
</feature>
<organism evidence="6 7">
    <name type="scientific">Micropruina glycogenica</name>
    <dbReference type="NCBI Taxonomy" id="75385"/>
    <lineage>
        <taxon>Bacteria</taxon>
        <taxon>Bacillati</taxon>
        <taxon>Actinomycetota</taxon>
        <taxon>Actinomycetes</taxon>
        <taxon>Propionibacteriales</taxon>
        <taxon>Nocardioidaceae</taxon>
        <taxon>Micropruina</taxon>
    </lineage>
</organism>
<comment type="function">
    <text evidence="3 5">Converts o-succinylbenzoyl-CoA (OSB-CoA) to 1,4-dihydroxy-2-naphthoyl-CoA (DHNA-CoA).</text>
</comment>
<sequence>MSSPWRPELWHEVPGFGFTDITYHHANDVPAVRIAFNRPEVRNAFRPQTVDELYTALDHARQSADVGCVLLTGNGPSEKDGGWAFCSGGDQRIRGRSGYQYAEGETADTVDDRRVRAEGGRLHILEVQRLIRFMPKVVIALVNGWAAGGGHSLHVVCDLTVASAEHAKFKQTDADVGSFDAGFGSAYLARQVGQKVAREIFFLGQTYDAQRAYEMGAINKVVPHEQLEDVGLEWAALVCGKSPTAQRMLKFAFNAIDDGLIGQQVFAGETTRLAYMTDEAVEGRDSFLQKRAPDWSKFPYYF</sequence>
<feature type="site" description="Important for catalysis" evidence="5">
    <location>
        <position position="275"/>
    </location>
</feature>
<dbReference type="FunFam" id="3.90.226.10:FF:000003">
    <property type="entry name" value="1,4-dihydroxy-2-naphthoyl-CoA synthase"/>
    <property type="match status" value="1"/>
</dbReference>
<dbReference type="InterPro" id="IPR010198">
    <property type="entry name" value="DHNA-CoA_synthase_MenB"/>
</dbReference>
<feature type="site" description="Important for catalysis" evidence="5">
    <location>
        <position position="173"/>
    </location>
</feature>
<feature type="binding site" evidence="5">
    <location>
        <position position="275"/>
    </location>
    <ligand>
        <name>substrate</name>
        <note>ligand shared between two neighboring subunits</note>
    </ligand>
</feature>
<keyword evidence="5" id="KW-0474">Menaquinone biosynthesis</keyword>
<feature type="binding site" evidence="5">
    <location>
        <position position="290"/>
    </location>
    <ligand>
        <name>substrate</name>
        <note>ligand shared between two neighboring subunits</note>
    </ligand>
</feature>
<gene>
    <name evidence="5 6" type="primary">menB</name>
    <name evidence="6" type="ORF">MPLG2_2847</name>
</gene>
<dbReference type="UniPathway" id="UPA01057">
    <property type="reaction ID" value="UER00167"/>
</dbReference>
<dbReference type="Proteomes" id="UP000238164">
    <property type="component" value="Chromosome 1"/>
</dbReference>
<protein>
    <recommendedName>
        <fullName evidence="4 5">1,4-dihydroxy-2-naphthoyl-CoA synthase</fullName>
        <shortName evidence="5">DHNA-CoA synthase</shortName>
        <ecNumber evidence="4 5">4.1.3.36</ecNumber>
    </recommendedName>
</protein>
<dbReference type="KEGG" id="mgg:MPLG2_2847"/>
<evidence type="ECO:0000256" key="4">
    <source>
        <dbReference type="ARBA" id="ARBA00066833"/>
    </source>
</evidence>
<evidence type="ECO:0000256" key="1">
    <source>
        <dbReference type="ARBA" id="ARBA00000177"/>
    </source>
</evidence>
<reference evidence="6 7" key="1">
    <citation type="submission" date="2018-02" db="EMBL/GenBank/DDBJ databases">
        <authorList>
            <person name="Cohen D.B."/>
            <person name="Kent A.D."/>
        </authorList>
    </citation>
    <scope>NUCLEOTIDE SEQUENCE [LARGE SCALE GENOMIC DNA]</scope>
    <source>
        <strain evidence="6">1</strain>
    </source>
</reference>
<keyword evidence="7" id="KW-1185">Reference proteome</keyword>
<comment type="caution">
    <text evidence="5">Lacks conserved residue(s) required for the propagation of feature annotation.</text>
</comment>
<feature type="binding site" description="in other chain" evidence="5">
    <location>
        <position position="42"/>
    </location>
    <ligand>
        <name>substrate</name>
        <note>ligand shared between two neighboring subunits</note>
    </ligand>
</feature>
<dbReference type="PANTHER" id="PTHR43113">
    <property type="entry name" value="NUCLEOSIDE-DIPHOSPHATE-SUGAR EPIMERASE"/>
    <property type="match status" value="1"/>
</dbReference>
<dbReference type="Pfam" id="PF00378">
    <property type="entry name" value="ECH_1"/>
    <property type="match status" value="1"/>
</dbReference>
<comment type="pathway">
    <text evidence="5">Quinol/quinone metabolism; 1,4-dihydroxy-2-naphthoate biosynthesis; 1,4-dihydroxy-2-naphthoate from chorismate: step 6/7.</text>
</comment>
<dbReference type="AlphaFoldDB" id="A0A2N9JK90"/>
<dbReference type="UniPathway" id="UPA00079"/>
<dbReference type="InterPro" id="IPR001753">
    <property type="entry name" value="Enoyl-CoA_hydra/iso"/>
</dbReference>
<dbReference type="NCBIfam" id="TIGR01929">
    <property type="entry name" value="menB"/>
    <property type="match status" value="1"/>
</dbReference>
<dbReference type="InterPro" id="IPR029045">
    <property type="entry name" value="ClpP/crotonase-like_dom_sf"/>
</dbReference>
<dbReference type="FunFam" id="1.10.12.10:FF:000003">
    <property type="entry name" value="1,4-dihydroxy-2-naphthoyl-CoA synthase"/>
    <property type="match status" value="1"/>
</dbReference>
<proteinExistence type="inferred from homology"/>
<feature type="binding site" description="in other chain" evidence="5">
    <location>
        <begin position="145"/>
        <end position="149"/>
    </location>
    <ligand>
        <name>substrate</name>
        <note>ligand shared between two neighboring subunits</note>
    </ligand>
</feature>
<feature type="binding site" description="in other chain" evidence="5">
    <location>
        <position position="99"/>
    </location>
    <ligand>
        <name>substrate</name>
        <note>ligand shared between two neighboring subunits</note>
    </ligand>
</feature>
<comment type="pathway">
    <text evidence="5">Quinol/quinone metabolism; menaquinone biosynthesis.</text>
</comment>
<dbReference type="SUPFAM" id="SSF52096">
    <property type="entry name" value="ClpP/crotonase"/>
    <property type="match status" value="1"/>
</dbReference>
<dbReference type="NCBIfam" id="NF006186">
    <property type="entry name" value="PRK08321.1"/>
    <property type="match status" value="1"/>
</dbReference>
<dbReference type="PROSITE" id="PS00166">
    <property type="entry name" value="ENOYL_COA_HYDRATASE"/>
    <property type="match status" value="1"/>
</dbReference>
<evidence type="ECO:0000256" key="3">
    <source>
        <dbReference type="ARBA" id="ARBA00054238"/>
    </source>
</evidence>
<dbReference type="CDD" id="cd06558">
    <property type="entry name" value="crotonase-like"/>
    <property type="match status" value="1"/>
</dbReference>
<name>A0A2N9JK90_9ACTN</name>
<evidence type="ECO:0000256" key="5">
    <source>
        <dbReference type="HAMAP-Rule" id="MF_01934"/>
    </source>
</evidence>
<evidence type="ECO:0000256" key="2">
    <source>
        <dbReference type="ARBA" id="ARBA00023239"/>
    </source>
</evidence>
<dbReference type="EMBL" id="LT985188">
    <property type="protein sequence ID" value="SPD87877.1"/>
    <property type="molecule type" value="Genomic_DNA"/>
</dbReference>
<dbReference type="EC" id="4.1.3.36" evidence="4 5"/>
<dbReference type="OrthoDB" id="9807606at2"/>
<feature type="binding site" description="in other chain" evidence="5">
    <location>
        <position position="172"/>
    </location>
    <ligand>
        <name>substrate</name>
        <note>ligand shared between two neighboring subunits</note>
    </ligand>
</feature>
<dbReference type="GO" id="GO:0008935">
    <property type="term" value="F:1,4-dihydroxy-2-naphthoyl-CoA synthase activity"/>
    <property type="evidence" value="ECO:0007669"/>
    <property type="project" value="UniProtKB-UniRule"/>
</dbReference>
<dbReference type="HAMAP" id="MF_01934">
    <property type="entry name" value="MenB"/>
    <property type="match status" value="1"/>
</dbReference>
<dbReference type="GO" id="GO:0009234">
    <property type="term" value="P:menaquinone biosynthetic process"/>
    <property type="evidence" value="ECO:0007669"/>
    <property type="project" value="UniProtKB-UniRule"/>
</dbReference>
<dbReference type="InterPro" id="IPR014748">
    <property type="entry name" value="Enoyl-CoA_hydra_C"/>
</dbReference>
<evidence type="ECO:0000313" key="6">
    <source>
        <dbReference type="EMBL" id="SPD87877.1"/>
    </source>
</evidence>
<feature type="binding site" description="in other chain" evidence="5">
    <location>
        <position position="178"/>
    </location>
    <ligand>
        <name>substrate</name>
        <note>ligand shared between two neighboring subunits</note>
    </ligand>
</feature>
<dbReference type="Gene3D" id="3.90.226.10">
    <property type="entry name" value="2-enoyl-CoA Hydratase, Chain A, domain 1"/>
    <property type="match status" value="1"/>
</dbReference>
<comment type="catalytic activity">
    <reaction evidence="1 5">
        <text>2-succinylbenzoyl-CoA + H(+) = 1,4-dihydroxy-2-naphthoyl-CoA + H2O</text>
        <dbReference type="Rhea" id="RHEA:26562"/>
        <dbReference type="ChEBI" id="CHEBI:15377"/>
        <dbReference type="ChEBI" id="CHEBI:15378"/>
        <dbReference type="ChEBI" id="CHEBI:57364"/>
        <dbReference type="ChEBI" id="CHEBI:58897"/>
        <dbReference type="EC" id="4.1.3.36"/>
    </reaction>
</comment>
<accession>A0A2N9JK90</accession>
<comment type="similarity">
    <text evidence="5">Belongs to the enoyl-CoA hydratase/isomerase family. MenB subfamily.</text>
</comment>
<evidence type="ECO:0000313" key="7">
    <source>
        <dbReference type="Proteomes" id="UP000238164"/>
    </source>
</evidence>
<dbReference type="InterPro" id="IPR018376">
    <property type="entry name" value="Enoyl-CoA_hyd/isom_CS"/>
</dbReference>
<keyword evidence="2 5" id="KW-0456">Lyase</keyword>
<dbReference type="RefSeq" id="WP_105186511.1">
    <property type="nucleotide sequence ID" value="NZ_BAAAGO010000008.1"/>
</dbReference>
<dbReference type="Gene3D" id="1.10.12.10">
    <property type="entry name" value="Lyase 2-enoyl-coa Hydratase, Chain A, domain 2"/>
    <property type="match status" value="1"/>
</dbReference>